<dbReference type="AlphaFoldDB" id="A0A1I2EY28"/>
<dbReference type="InterPro" id="IPR013785">
    <property type="entry name" value="Aldolase_TIM"/>
</dbReference>
<dbReference type="InterPro" id="IPR031691">
    <property type="entry name" value="LIAS_N"/>
</dbReference>
<keyword evidence="4 9" id="KW-0949">S-adenosyl-L-methionine</keyword>
<feature type="binding site" evidence="9">
    <location>
        <position position="52"/>
    </location>
    <ligand>
        <name>[4Fe-4S] cluster</name>
        <dbReference type="ChEBI" id="CHEBI:49883"/>
        <label>1</label>
    </ligand>
</feature>
<dbReference type="EC" id="2.8.1.8" evidence="9"/>
<dbReference type="InterPro" id="IPR003698">
    <property type="entry name" value="Lipoyl_synth"/>
</dbReference>
<dbReference type="InterPro" id="IPR058240">
    <property type="entry name" value="rSAM_sf"/>
</dbReference>
<dbReference type="EMBL" id="FONW01000002">
    <property type="protein sequence ID" value="SFE97130.1"/>
    <property type="molecule type" value="Genomic_DNA"/>
</dbReference>
<dbReference type="Pfam" id="PF04055">
    <property type="entry name" value="Radical_SAM"/>
    <property type="match status" value="1"/>
</dbReference>
<evidence type="ECO:0000313" key="11">
    <source>
        <dbReference type="EMBL" id="SFE97130.1"/>
    </source>
</evidence>
<keyword evidence="3 9" id="KW-0808">Transferase</keyword>
<dbReference type="Gene3D" id="3.20.20.70">
    <property type="entry name" value="Aldolase class I"/>
    <property type="match status" value="1"/>
</dbReference>
<dbReference type="UniPathway" id="UPA00538">
    <property type="reaction ID" value="UER00593"/>
</dbReference>
<protein>
    <recommendedName>
        <fullName evidence="9">Lipoyl synthase</fullName>
        <ecNumber evidence="9">2.8.1.8</ecNumber>
    </recommendedName>
    <alternativeName>
        <fullName evidence="9">Lip-syn</fullName>
        <shortName evidence="9">LS</shortName>
    </alternativeName>
    <alternativeName>
        <fullName evidence="9">Lipoate synthase</fullName>
    </alternativeName>
    <alternativeName>
        <fullName evidence="9">Lipoic acid synthase</fullName>
    </alternativeName>
    <alternativeName>
        <fullName evidence="9">Sulfur insertion protein LipA</fullName>
    </alternativeName>
</protein>
<gene>
    <name evidence="9" type="primary">lipA</name>
    <name evidence="11" type="ORF">SAMN05216283_102253</name>
</gene>
<evidence type="ECO:0000256" key="8">
    <source>
        <dbReference type="ARBA" id="ARBA00047326"/>
    </source>
</evidence>
<reference evidence="11 12" key="1">
    <citation type="submission" date="2016-10" db="EMBL/GenBank/DDBJ databases">
        <authorList>
            <person name="de Groot N.N."/>
        </authorList>
    </citation>
    <scope>NUCLEOTIDE SEQUENCE [LARGE SCALE GENOMIC DNA]</scope>
    <source>
        <strain evidence="11 12">CGMCC 1.9156</strain>
    </source>
</reference>
<keyword evidence="2 9" id="KW-0963">Cytoplasm</keyword>
<dbReference type="PIRSF" id="PIRSF005963">
    <property type="entry name" value="Lipoyl_synth"/>
    <property type="match status" value="1"/>
</dbReference>
<dbReference type="HAMAP" id="MF_00206">
    <property type="entry name" value="Lipoyl_synth"/>
    <property type="match status" value="1"/>
</dbReference>
<dbReference type="GO" id="GO:0009249">
    <property type="term" value="P:protein lipoylation"/>
    <property type="evidence" value="ECO:0007669"/>
    <property type="project" value="UniProtKB-UniRule"/>
</dbReference>
<keyword evidence="1 9" id="KW-0004">4Fe-4S</keyword>
<dbReference type="FunFam" id="3.20.20.70:FF:000040">
    <property type="entry name" value="Lipoyl synthase"/>
    <property type="match status" value="1"/>
</dbReference>
<dbReference type="PANTHER" id="PTHR10949:SF0">
    <property type="entry name" value="LIPOYL SYNTHASE, MITOCHONDRIAL"/>
    <property type="match status" value="1"/>
</dbReference>
<feature type="binding site" evidence="9">
    <location>
        <position position="67"/>
    </location>
    <ligand>
        <name>[4Fe-4S] cluster</name>
        <dbReference type="ChEBI" id="CHEBI:49883"/>
        <label>2</label>
        <note>4Fe-4S-S-AdoMet</note>
    </ligand>
</feature>
<feature type="binding site" evidence="9">
    <location>
        <position position="278"/>
    </location>
    <ligand>
        <name>[4Fe-4S] cluster</name>
        <dbReference type="ChEBI" id="CHEBI:49883"/>
        <label>1</label>
    </ligand>
</feature>
<dbReference type="InterPro" id="IPR007197">
    <property type="entry name" value="rSAM"/>
</dbReference>
<evidence type="ECO:0000256" key="5">
    <source>
        <dbReference type="ARBA" id="ARBA00022723"/>
    </source>
</evidence>
<dbReference type="NCBIfam" id="NF009544">
    <property type="entry name" value="PRK12928.1"/>
    <property type="match status" value="1"/>
</dbReference>
<evidence type="ECO:0000313" key="12">
    <source>
        <dbReference type="Proteomes" id="UP000198964"/>
    </source>
</evidence>
<feature type="binding site" evidence="9">
    <location>
        <position position="41"/>
    </location>
    <ligand>
        <name>[4Fe-4S] cluster</name>
        <dbReference type="ChEBI" id="CHEBI:49883"/>
        <label>1</label>
    </ligand>
</feature>
<dbReference type="SFLD" id="SFLDF00271">
    <property type="entry name" value="lipoyl_synthase"/>
    <property type="match status" value="1"/>
</dbReference>
<dbReference type="GO" id="GO:0005737">
    <property type="term" value="C:cytoplasm"/>
    <property type="evidence" value="ECO:0007669"/>
    <property type="project" value="UniProtKB-SubCell"/>
</dbReference>
<comment type="similarity">
    <text evidence="9">Belongs to the radical SAM superfamily. Lipoyl synthase family.</text>
</comment>
<dbReference type="Pfam" id="PF16881">
    <property type="entry name" value="LIAS_N"/>
    <property type="match status" value="1"/>
</dbReference>
<evidence type="ECO:0000256" key="4">
    <source>
        <dbReference type="ARBA" id="ARBA00022691"/>
    </source>
</evidence>
<dbReference type="NCBIfam" id="NF004019">
    <property type="entry name" value="PRK05481.1"/>
    <property type="match status" value="1"/>
</dbReference>
<feature type="binding site" evidence="9">
    <location>
        <position position="74"/>
    </location>
    <ligand>
        <name>[4Fe-4S] cluster</name>
        <dbReference type="ChEBI" id="CHEBI:49883"/>
        <label>2</label>
        <note>4Fe-4S-S-AdoMet</note>
    </ligand>
</feature>
<comment type="function">
    <text evidence="9">Catalyzes the radical-mediated insertion of two sulfur atoms into the C-6 and C-8 positions of the octanoyl moiety bound to the lipoyl domains of lipoate-dependent enzymes, thereby converting the octanoylated domains into lipoylated derivatives.</text>
</comment>
<dbReference type="CDD" id="cd01335">
    <property type="entry name" value="Radical_SAM"/>
    <property type="match status" value="1"/>
</dbReference>
<dbReference type="PANTHER" id="PTHR10949">
    <property type="entry name" value="LIPOYL SYNTHASE"/>
    <property type="match status" value="1"/>
</dbReference>
<sequence>MSQANQDRTRLPRWMKMKLPKGESYSKVKNLVHKHELHTICTSGNCPNIGECWNRGTATFMILGEICTRNCKFCGVKTGKPLPVDPNEPKRVANSVQLMQLKHAVITSVDRDDLPDLGAGFWAETIREVKRLNPETKLEVLIPDFQGRKELVELVAAANPEVISHNMETVERLTPAIRSAAKYRRSLEVLSYIAGAGAVAKSGIMLGLGETEEEVLQTMDDLLETGCKVMTIGQYLAPTCSHIPVVAYVHPDQFERYRTIGLEKGFSFVESSPLVRSSYRAEQHVEA</sequence>
<dbReference type="RefSeq" id="WP_093918928.1">
    <property type="nucleotide sequence ID" value="NZ_FONW01000002.1"/>
</dbReference>
<evidence type="ECO:0000256" key="7">
    <source>
        <dbReference type="ARBA" id="ARBA00023014"/>
    </source>
</evidence>
<evidence type="ECO:0000256" key="3">
    <source>
        <dbReference type="ARBA" id="ARBA00022679"/>
    </source>
</evidence>
<dbReference type="SFLD" id="SFLDG01058">
    <property type="entry name" value="lipoyl_synthase_like"/>
    <property type="match status" value="1"/>
</dbReference>
<evidence type="ECO:0000256" key="2">
    <source>
        <dbReference type="ARBA" id="ARBA00022490"/>
    </source>
</evidence>
<dbReference type="InterPro" id="IPR006638">
    <property type="entry name" value="Elp3/MiaA/NifB-like_rSAM"/>
</dbReference>
<comment type="subcellular location">
    <subcellularLocation>
        <location evidence="9">Cytoplasm</location>
    </subcellularLocation>
</comment>
<evidence type="ECO:0000256" key="9">
    <source>
        <dbReference type="HAMAP-Rule" id="MF_00206"/>
    </source>
</evidence>
<dbReference type="PROSITE" id="PS51918">
    <property type="entry name" value="RADICAL_SAM"/>
    <property type="match status" value="1"/>
</dbReference>
<feature type="domain" description="Radical SAM core" evidence="10">
    <location>
        <begin position="53"/>
        <end position="267"/>
    </location>
</feature>
<dbReference type="Proteomes" id="UP000198964">
    <property type="component" value="Unassembled WGS sequence"/>
</dbReference>
<keyword evidence="12" id="KW-1185">Reference proteome</keyword>
<accession>A0A1I2EY28</accession>
<dbReference type="NCBIfam" id="TIGR00510">
    <property type="entry name" value="lipA"/>
    <property type="match status" value="1"/>
</dbReference>
<dbReference type="GO" id="GO:0046872">
    <property type="term" value="F:metal ion binding"/>
    <property type="evidence" value="ECO:0007669"/>
    <property type="project" value="UniProtKB-KW"/>
</dbReference>
<dbReference type="GO" id="GO:0051539">
    <property type="term" value="F:4 iron, 4 sulfur cluster binding"/>
    <property type="evidence" value="ECO:0007669"/>
    <property type="project" value="UniProtKB-UniRule"/>
</dbReference>
<comment type="cofactor">
    <cofactor evidence="9">
        <name>[4Fe-4S] cluster</name>
        <dbReference type="ChEBI" id="CHEBI:49883"/>
    </cofactor>
    <text evidence="9">Binds 2 [4Fe-4S] clusters per subunit. One cluster is coordinated with 3 cysteines and an exchangeable S-adenosyl-L-methionine.</text>
</comment>
<dbReference type="SUPFAM" id="SSF102114">
    <property type="entry name" value="Radical SAM enzymes"/>
    <property type="match status" value="1"/>
</dbReference>
<comment type="catalytic activity">
    <reaction evidence="8 9">
        <text>[[Fe-S] cluster scaffold protein carrying a second [4Fe-4S](2+) cluster] + N(6)-octanoyl-L-lysyl-[protein] + 2 oxidized [2Fe-2S]-[ferredoxin] + 2 S-adenosyl-L-methionine + 4 H(+) = [[Fe-S] cluster scaffold protein] + N(6)-[(R)-dihydrolipoyl]-L-lysyl-[protein] + 4 Fe(3+) + 2 hydrogen sulfide + 2 5'-deoxyadenosine + 2 L-methionine + 2 reduced [2Fe-2S]-[ferredoxin]</text>
        <dbReference type="Rhea" id="RHEA:16585"/>
        <dbReference type="Rhea" id="RHEA-COMP:9928"/>
        <dbReference type="Rhea" id="RHEA-COMP:10000"/>
        <dbReference type="Rhea" id="RHEA-COMP:10001"/>
        <dbReference type="Rhea" id="RHEA-COMP:10475"/>
        <dbReference type="Rhea" id="RHEA-COMP:14568"/>
        <dbReference type="Rhea" id="RHEA-COMP:14569"/>
        <dbReference type="ChEBI" id="CHEBI:15378"/>
        <dbReference type="ChEBI" id="CHEBI:17319"/>
        <dbReference type="ChEBI" id="CHEBI:29034"/>
        <dbReference type="ChEBI" id="CHEBI:29919"/>
        <dbReference type="ChEBI" id="CHEBI:33722"/>
        <dbReference type="ChEBI" id="CHEBI:33737"/>
        <dbReference type="ChEBI" id="CHEBI:33738"/>
        <dbReference type="ChEBI" id="CHEBI:57844"/>
        <dbReference type="ChEBI" id="CHEBI:59789"/>
        <dbReference type="ChEBI" id="CHEBI:78809"/>
        <dbReference type="ChEBI" id="CHEBI:83100"/>
        <dbReference type="EC" id="2.8.1.8"/>
    </reaction>
</comment>
<evidence type="ECO:0000259" key="10">
    <source>
        <dbReference type="PROSITE" id="PS51918"/>
    </source>
</evidence>
<keyword evidence="6 9" id="KW-0408">Iron</keyword>
<dbReference type="SMART" id="SM00729">
    <property type="entry name" value="Elp3"/>
    <property type="match status" value="1"/>
</dbReference>
<keyword evidence="5 9" id="KW-0479">Metal-binding</keyword>
<comment type="pathway">
    <text evidence="9">Protein modification; protein lipoylation via endogenous pathway; protein N(6)-(lipoyl)lysine from octanoyl-[acyl-carrier-protein]: step 2/2.</text>
</comment>
<evidence type="ECO:0000256" key="6">
    <source>
        <dbReference type="ARBA" id="ARBA00023004"/>
    </source>
</evidence>
<keyword evidence="7 9" id="KW-0411">Iron-sulfur</keyword>
<dbReference type="STRING" id="655355.SAMN05216283_102253"/>
<evidence type="ECO:0000256" key="1">
    <source>
        <dbReference type="ARBA" id="ARBA00022485"/>
    </source>
</evidence>
<dbReference type="GO" id="GO:0016992">
    <property type="term" value="F:lipoate synthase activity"/>
    <property type="evidence" value="ECO:0007669"/>
    <property type="project" value="UniProtKB-UniRule"/>
</dbReference>
<proteinExistence type="inferred from homology"/>
<dbReference type="SFLD" id="SFLDS00029">
    <property type="entry name" value="Radical_SAM"/>
    <property type="match status" value="1"/>
</dbReference>
<feature type="binding site" evidence="9">
    <location>
        <position position="46"/>
    </location>
    <ligand>
        <name>[4Fe-4S] cluster</name>
        <dbReference type="ChEBI" id="CHEBI:49883"/>
        <label>1</label>
    </ligand>
</feature>
<feature type="binding site" evidence="9">
    <location>
        <position position="71"/>
    </location>
    <ligand>
        <name>[4Fe-4S] cluster</name>
        <dbReference type="ChEBI" id="CHEBI:49883"/>
        <label>2</label>
        <note>4Fe-4S-S-AdoMet</note>
    </ligand>
</feature>
<organism evidence="11 12">
    <name type="scientific">Sunxiuqinia elliptica</name>
    <dbReference type="NCBI Taxonomy" id="655355"/>
    <lineage>
        <taxon>Bacteria</taxon>
        <taxon>Pseudomonadati</taxon>
        <taxon>Bacteroidota</taxon>
        <taxon>Bacteroidia</taxon>
        <taxon>Marinilabiliales</taxon>
        <taxon>Prolixibacteraceae</taxon>
        <taxon>Sunxiuqinia</taxon>
    </lineage>
</organism>
<name>A0A1I2EY28_9BACT</name>